<reference evidence="5 6" key="1">
    <citation type="submission" date="2019-09" db="EMBL/GenBank/DDBJ databases">
        <title>Bifidobacterium canis sp. nov., isolated from the digestive tract of German Shepherd dog puppy.</title>
        <authorList>
            <person name="Bunesova V."/>
        </authorList>
    </citation>
    <scope>NUCLEOTIDE SEQUENCE [LARGE SCALE GENOMIC DNA]</scope>
    <source>
        <strain evidence="5 6">GSD1FS</strain>
    </source>
</reference>
<dbReference type="CDD" id="cd04496">
    <property type="entry name" value="SSB_OBF"/>
    <property type="match status" value="1"/>
</dbReference>
<dbReference type="Proteomes" id="UP000487882">
    <property type="component" value="Unassembled WGS sequence"/>
</dbReference>
<dbReference type="GO" id="GO:0009295">
    <property type="term" value="C:nucleoid"/>
    <property type="evidence" value="ECO:0007669"/>
    <property type="project" value="TreeGrafter"/>
</dbReference>
<dbReference type="InterPro" id="IPR011344">
    <property type="entry name" value="ssDNA-bd"/>
</dbReference>
<protein>
    <recommendedName>
        <fullName evidence="3">Single-stranded DNA-binding protein</fullName>
    </recommendedName>
</protein>
<dbReference type="PANTHER" id="PTHR10302:SF0">
    <property type="entry name" value="SINGLE-STRANDED DNA-BINDING PROTEIN, MITOCHONDRIAL"/>
    <property type="match status" value="1"/>
</dbReference>
<sequence length="201" mass="21812">MALQQGQVTITGNLGADPQQFGRNGSRPACVFRLGCTRRYQDRNGVWQQLPTTWITVKAFRGLAMNIMRSFHKGDAVIVVGLLGTEQWRSDDGADHSRMVIEASNAGPDLNYAVTSSVKTNRDGALVMPQVQAEEPQTPPQNEAPHADPFKGSMPQAAAMPEQNNAQYAGGNGELGPREARDIDACDEMDDAPAEPAYEEI</sequence>
<dbReference type="PROSITE" id="PS50935">
    <property type="entry name" value="SSB"/>
    <property type="match status" value="1"/>
</dbReference>
<evidence type="ECO:0000313" key="6">
    <source>
        <dbReference type="Proteomes" id="UP000487882"/>
    </source>
</evidence>
<accession>A0A7K1J6Z0</accession>
<gene>
    <name evidence="5" type="ORF">GSD1FS_1809</name>
</gene>
<dbReference type="AlphaFoldDB" id="A0A7K1J6Z0"/>
<keyword evidence="6" id="KW-1185">Reference proteome</keyword>
<comment type="caution">
    <text evidence="5">The sequence shown here is derived from an EMBL/GenBank/DDBJ whole genome shotgun (WGS) entry which is preliminary data.</text>
</comment>
<proteinExistence type="predicted"/>
<feature type="region of interest" description="Disordered" evidence="4">
    <location>
        <begin position="132"/>
        <end position="201"/>
    </location>
</feature>
<dbReference type="GO" id="GO:0003697">
    <property type="term" value="F:single-stranded DNA binding"/>
    <property type="evidence" value="ECO:0007669"/>
    <property type="project" value="InterPro"/>
</dbReference>
<dbReference type="InterPro" id="IPR000424">
    <property type="entry name" value="Primosome_PriB/ssb"/>
</dbReference>
<organism evidence="5 6">
    <name type="scientific">Bifidobacterium canis</name>
    <dbReference type="NCBI Taxonomy" id="2610880"/>
    <lineage>
        <taxon>Bacteria</taxon>
        <taxon>Bacillati</taxon>
        <taxon>Actinomycetota</taxon>
        <taxon>Actinomycetes</taxon>
        <taxon>Bifidobacteriales</taxon>
        <taxon>Bifidobacteriaceae</taxon>
        <taxon>Bifidobacterium</taxon>
    </lineage>
</organism>
<dbReference type="RefSeq" id="WP_155589237.1">
    <property type="nucleotide sequence ID" value="NZ_WNLP01000011.1"/>
</dbReference>
<dbReference type="PANTHER" id="PTHR10302">
    <property type="entry name" value="SINGLE-STRANDED DNA-BINDING PROTEIN"/>
    <property type="match status" value="1"/>
</dbReference>
<dbReference type="SUPFAM" id="SSF50249">
    <property type="entry name" value="Nucleic acid-binding proteins"/>
    <property type="match status" value="1"/>
</dbReference>
<dbReference type="NCBIfam" id="TIGR00621">
    <property type="entry name" value="ssb"/>
    <property type="match status" value="1"/>
</dbReference>
<dbReference type="InterPro" id="IPR012340">
    <property type="entry name" value="NA-bd_OB-fold"/>
</dbReference>
<evidence type="ECO:0000256" key="3">
    <source>
        <dbReference type="RuleBase" id="RU000524"/>
    </source>
</evidence>
<dbReference type="Gene3D" id="2.40.50.140">
    <property type="entry name" value="Nucleic acid-binding proteins"/>
    <property type="match status" value="1"/>
</dbReference>
<evidence type="ECO:0000256" key="1">
    <source>
        <dbReference type="ARBA" id="ARBA00023125"/>
    </source>
</evidence>
<dbReference type="GO" id="GO:0006260">
    <property type="term" value="P:DNA replication"/>
    <property type="evidence" value="ECO:0007669"/>
    <property type="project" value="InterPro"/>
</dbReference>
<dbReference type="EMBL" id="WNLP01000011">
    <property type="protein sequence ID" value="MUH60438.1"/>
    <property type="molecule type" value="Genomic_DNA"/>
</dbReference>
<keyword evidence="1 2" id="KW-0238">DNA-binding</keyword>
<evidence type="ECO:0000256" key="4">
    <source>
        <dbReference type="SAM" id="MobiDB-lite"/>
    </source>
</evidence>
<evidence type="ECO:0000313" key="5">
    <source>
        <dbReference type="EMBL" id="MUH60438.1"/>
    </source>
</evidence>
<dbReference type="Pfam" id="PF00436">
    <property type="entry name" value="SSB"/>
    <property type="match status" value="1"/>
</dbReference>
<feature type="compositionally biased region" description="Acidic residues" evidence="4">
    <location>
        <begin position="185"/>
        <end position="201"/>
    </location>
</feature>
<evidence type="ECO:0000256" key="2">
    <source>
        <dbReference type="PROSITE-ProRule" id="PRU00252"/>
    </source>
</evidence>
<name>A0A7K1J6Z0_9BIFI</name>